<comment type="caution">
    <text evidence="2">The sequence shown here is derived from an EMBL/GenBank/DDBJ whole genome shotgun (WGS) entry which is preliminary data.</text>
</comment>
<dbReference type="AlphaFoldDB" id="A0A918KJW9"/>
<protein>
    <submittedName>
        <fullName evidence="2">Uncharacterized protein</fullName>
    </submittedName>
</protein>
<reference evidence="2" key="1">
    <citation type="journal article" date="2014" name="Int. J. Syst. Evol. Microbiol.">
        <title>Complete genome sequence of Corynebacterium casei LMG S-19264T (=DSM 44701T), isolated from a smear-ripened cheese.</title>
        <authorList>
            <consortium name="US DOE Joint Genome Institute (JGI-PGF)"/>
            <person name="Walter F."/>
            <person name="Albersmeier A."/>
            <person name="Kalinowski J."/>
            <person name="Ruckert C."/>
        </authorList>
    </citation>
    <scope>NUCLEOTIDE SEQUENCE</scope>
    <source>
        <strain evidence="2">JCM 4790</strain>
    </source>
</reference>
<accession>A0A918KJW9</accession>
<dbReference type="Proteomes" id="UP000619244">
    <property type="component" value="Unassembled WGS sequence"/>
</dbReference>
<feature type="region of interest" description="Disordered" evidence="1">
    <location>
        <begin position="1"/>
        <end position="60"/>
    </location>
</feature>
<evidence type="ECO:0000256" key="1">
    <source>
        <dbReference type="SAM" id="MobiDB-lite"/>
    </source>
</evidence>
<proteinExistence type="predicted"/>
<evidence type="ECO:0000313" key="2">
    <source>
        <dbReference type="EMBL" id="GGX66035.1"/>
    </source>
</evidence>
<gene>
    <name evidence="2" type="ORF">GCM10010358_20510</name>
</gene>
<name>A0A918KJW9_9ACTN</name>
<dbReference type="EMBL" id="BMVU01000006">
    <property type="protein sequence ID" value="GGX66035.1"/>
    <property type="molecule type" value="Genomic_DNA"/>
</dbReference>
<sequence>MKARLREQGPQQRVRVRLVRLQPNASVRRRTDRPDTRPRSGRATPATTRRSADFPQPLPP</sequence>
<keyword evidence="3" id="KW-1185">Reference proteome</keyword>
<reference evidence="2" key="2">
    <citation type="submission" date="2020-09" db="EMBL/GenBank/DDBJ databases">
        <authorList>
            <person name="Sun Q."/>
            <person name="Ohkuma M."/>
        </authorList>
    </citation>
    <scope>NUCLEOTIDE SEQUENCE</scope>
    <source>
        <strain evidence="2">JCM 4790</strain>
    </source>
</reference>
<organism evidence="2 3">
    <name type="scientific">Streptomyces minutiscleroticus</name>
    <dbReference type="NCBI Taxonomy" id="68238"/>
    <lineage>
        <taxon>Bacteria</taxon>
        <taxon>Bacillati</taxon>
        <taxon>Actinomycetota</taxon>
        <taxon>Actinomycetes</taxon>
        <taxon>Kitasatosporales</taxon>
        <taxon>Streptomycetaceae</taxon>
        <taxon>Streptomyces</taxon>
    </lineage>
</organism>
<evidence type="ECO:0000313" key="3">
    <source>
        <dbReference type="Proteomes" id="UP000619244"/>
    </source>
</evidence>